<sequence length="63" mass="7497">LEWVQIVEPKTKEFMYANLVTGECLWEAPNAPYKESDETEWWQLYDANTSRFVLLVLLLHCFS</sequence>
<dbReference type="AlphaFoldDB" id="T1G728"/>
<evidence type="ECO:0008006" key="4">
    <source>
        <dbReference type="Google" id="ProtNLM"/>
    </source>
</evidence>
<evidence type="ECO:0000313" key="2">
    <source>
        <dbReference type="EnsemblMetazoa" id="HelroP88455"/>
    </source>
</evidence>
<dbReference type="Proteomes" id="UP000015101">
    <property type="component" value="Unassembled WGS sequence"/>
</dbReference>
<dbReference type="OrthoDB" id="437889at2759"/>
<dbReference type="PANTHER" id="PTHR45876">
    <property type="entry name" value="FI04035P"/>
    <property type="match status" value="1"/>
</dbReference>
<dbReference type="EMBL" id="KB097599">
    <property type="protein sequence ID" value="ESN93581.1"/>
    <property type="molecule type" value="Genomic_DNA"/>
</dbReference>
<dbReference type="EnsemblMetazoa" id="HelroT88455">
    <property type="protein sequence ID" value="HelroP88455"/>
    <property type="gene ID" value="HelroG88455"/>
</dbReference>
<dbReference type="GeneID" id="20216875"/>
<gene>
    <name evidence="2" type="primary">20216875</name>
    <name evidence="1" type="ORF">HELRODRAFT_88455</name>
</gene>
<evidence type="ECO:0000313" key="1">
    <source>
        <dbReference type="EMBL" id="ESN93581.1"/>
    </source>
</evidence>
<dbReference type="RefSeq" id="XP_009028219.1">
    <property type="nucleotide sequence ID" value="XM_009029971.1"/>
</dbReference>
<reference evidence="1 3" key="2">
    <citation type="journal article" date="2013" name="Nature">
        <title>Insights into bilaterian evolution from three spiralian genomes.</title>
        <authorList>
            <person name="Simakov O."/>
            <person name="Marletaz F."/>
            <person name="Cho S.J."/>
            <person name="Edsinger-Gonzales E."/>
            <person name="Havlak P."/>
            <person name="Hellsten U."/>
            <person name="Kuo D.H."/>
            <person name="Larsson T."/>
            <person name="Lv J."/>
            <person name="Arendt D."/>
            <person name="Savage R."/>
            <person name="Osoegawa K."/>
            <person name="de Jong P."/>
            <person name="Grimwood J."/>
            <person name="Chapman J.A."/>
            <person name="Shapiro H."/>
            <person name="Aerts A."/>
            <person name="Otillar R.P."/>
            <person name="Terry A.Y."/>
            <person name="Boore J.L."/>
            <person name="Grigoriev I.V."/>
            <person name="Lindberg D.R."/>
            <person name="Seaver E.C."/>
            <person name="Weisblat D.A."/>
            <person name="Putnam N.H."/>
            <person name="Rokhsar D.S."/>
        </authorList>
    </citation>
    <scope>NUCLEOTIDE SEQUENCE</scope>
</reference>
<dbReference type="EMBL" id="AMQM01007320">
    <property type="status" value="NOT_ANNOTATED_CDS"/>
    <property type="molecule type" value="Genomic_DNA"/>
</dbReference>
<dbReference type="KEGG" id="hro:HELRODRAFT_88455"/>
<reference evidence="2" key="3">
    <citation type="submission" date="2015-06" db="UniProtKB">
        <authorList>
            <consortium name="EnsemblMetazoa"/>
        </authorList>
    </citation>
    <scope>IDENTIFICATION</scope>
</reference>
<proteinExistence type="predicted"/>
<dbReference type="STRING" id="6412.T1G728"/>
<name>T1G728_HELRO</name>
<keyword evidence="3" id="KW-1185">Reference proteome</keyword>
<protein>
    <recommendedName>
        <fullName evidence="4">WW domain-containing protein</fullName>
    </recommendedName>
</protein>
<dbReference type="HOGENOM" id="CLU_3002390_0_0_1"/>
<reference evidence="3" key="1">
    <citation type="submission" date="2012-12" db="EMBL/GenBank/DDBJ databases">
        <authorList>
            <person name="Hellsten U."/>
            <person name="Grimwood J."/>
            <person name="Chapman J.A."/>
            <person name="Shapiro H."/>
            <person name="Aerts A."/>
            <person name="Otillar R.P."/>
            <person name="Terry A.Y."/>
            <person name="Boore J.L."/>
            <person name="Simakov O."/>
            <person name="Marletaz F."/>
            <person name="Cho S.-J."/>
            <person name="Edsinger-Gonzales E."/>
            <person name="Havlak P."/>
            <person name="Kuo D.-H."/>
            <person name="Larsson T."/>
            <person name="Lv J."/>
            <person name="Arendt D."/>
            <person name="Savage R."/>
            <person name="Osoegawa K."/>
            <person name="de Jong P."/>
            <person name="Lindberg D.R."/>
            <person name="Seaver E.C."/>
            <person name="Weisblat D.A."/>
            <person name="Putnam N.H."/>
            <person name="Grigoriev I.V."/>
            <person name="Rokhsar D.S."/>
        </authorList>
    </citation>
    <scope>NUCLEOTIDE SEQUENCE</scope>
</reference>
<accession>T1G728</accession>
<organism evidence="2 3">
    <name type="scientific">Helobdella robusta</name>
    <name type="common">Californian leech</name>
    <dbReference type="NCBI Taxonomy" id="6412"/>
    <lineage>
        <taxon>Eukaryota</taxon>
        <taxon>Metazoa</taxon>
        <taxon>Spiralia</taxon>
        <taxon>Lophotrochozoa</taxon>
        <taxon>Annelida</taxon>
        <taxon>Clitellata</taxon>
        <taxon>Hirudinea</taxon>
        <taxon>Rhynchobdellida</taxon>
        <taxon>Glossiphoniidae</taxon>
        <taxon>Helobdella</taxon>
    </lineage>
</organism>
<evidence type="ECO:0000313" key="3">
    <source>
        <dbReference type="Proteomes" id="UP000015101"/>
    </source>
</evidence>
<dbReference type="OMA" id="SDETEWW"/>
<dbReference type="CTD" id="20216875"/>
<dbReference type="PANTHER" id="PTHR45876:SF8">
    <property type="entry name" value="FI04035P"/>
    <property type="match status" value="1"/>
</dbReference>
<dbReference type="InParanoid" id="T1G728"/>